<feature type="domain" description="C2H2-type" evidence="12">
    <location>
        <begin position="284"/>
        <end position="313"/>
    </location>
</feature>
<dbReference type="InterPro" id="IPR051061">
    <property type="entry name" value="Zinc_finger_trans_reg"/>
</dbReference>
<evidence type="ECO:0000259" key="12">
    <source>
        <dbReference type="PROSITE" id="PS50157"/>
    </source>
</evidence>
<protein>
    <recommendedName>
        <fullName evidence="10">Transcription factor IIIA</fullName>
    </recommendedName>
</protein>
<evidence type="ECO:0000256" key="2">
    <source>
        <dbReference type="ARBA" id="ARBA00022517"/>
    </source>
</evidence>
<evidence type="ECO:0000256" key="8">
    <source>
        <dbReference type="ARBA" id="ARBA00023163"/>
    </source>
</evidence>
<evidence type="ECO:0000313" key="13">
    <source>
        <dbReference type="Ensembl" id="ENSCJPP00005022292.1"/>
    </source>
</evidence>
<evidence type="ECO:0000256" key="9">
    <source>
        <dbReference type="ARBA" id="ARBA00023242"/>
    </source>
</evidence>
<dbReference type="GO" id="GO:0006357">
    <property type="term" value="P:regulation of transcription by RNA polymerase II"/>
    <property type="evidence" value="ECO:0007669"/>
    <property type="project" value="TreeGrafter"/>
</dbReference>
<proteinExistence type="predicted"/>
<keyword evidence="4" id="KW-0677">Repeat</keyword>
<sequence>MINSNIHVTVLPSAWLYSLRRCNKGRGQLVTPVWTLRVVLIALFLTVSDEKIIEEQVTETEDENTVYIHPVIVQKGENHTFTFLDLLFCVLFAEGFDSSTSEIIQIEDDSTTTIHCPAIVLSDRPILEEQAETEEKDNSFDVRTINALTQYVNKEVHGNGKRRRARKTFRCEFQGCGRVFTTADHLKVHERTHTGDRPYACCFPSCGKTFATVYGRKAHMRIHTNERPYKCPEDSCSKAFRVSGDLQKHIRTHTGEQCPFCWGKSVVWQGSHQHYSVTAGVRPYKCPFEYCDRSFTTANILRVHIRTHTGEKPYACPVLGCGKCFTEYSSLYKHHVVHTRSRPYGCKVCGKAYSQKSTLITHKCSGRSEPVATVESEEFLCEPQLEGEQSLPHHLVCAWVDEEEYDDDMPTQVETEEVWTLTIGLSQEDLQDLGSAVSVVIESSALPVPEEEFVDGDMPTMTMVDTDGIEMQPVTIVTSGAAMSEESAITSLCHQQVALLETDNGSHFAVQLEEQQSLEDAISMAAAAIQHEPVTLDTTDGC</sequence>
<evidence type="ECO:0000256" key="5">
    <source>
        <dbReference type="ARBA" id="ARBA00022771"/>
    </source>
</evidence>
<organism evidence="13 14">
    <name type="scientific">Coturnix japonica</name>
    <name type="common">Japanese quail</name>
    <name type="synonym">Coturnix coturnix japonica</name>
    <dbReference type="NCBI Taxonomy" id="93934"/>
    <lineage>
        <taxon>Eukaryota</taxon>
        <taxon>Metazoa</taxon>
        <taxon>Chordata</taxon>
        <taxon>Craniata</taxon>
        <taxon>Vertebrata</taxon>
        <taxon>Euteleostomi</taxon>
        <taxon>Archelosauria</taxon>
        <taxon>Archosauria</taxon>
        <taxon>Dinosauria</taxon>
        <taxon>Saurischia</taxon>
        <taxon>Theropoda</taxon>
        <taxon>Coelurosauria</taxon>
        <taxon>Aves</taxon>
        <taxon>Neognathae</taxon>
        <taxon>Galloanserae</taxon>
        <taxon>Galliformes</taxon>
        <taxon>Phasianidae</taxon>
        <taxon>Perdicinae</taxon>
        <taxon>Coturnix</taxon>
    </lineage>
</organism>
<dbReference type="FunFam" id="3.30.160.60:FF:000003">
    <property type="entry name" value="Zinc finger protein 3 homolog"/>
    <property type="match status" value="1"/>
</dbReference>
<dbReference type="PANTHER" id="PTHR46179:SF13">
    <property type="entry name" value="C2H2-TYPE DOMAIN-CONTAINING PROTEIN"/>
    <property type="match status" value="1"/>
</dbReference>
<dbReference type="SMART" id="SM00355">
    <property type="entry name" value="ZnF_C2H2"/>
    <property type="match status" value="6"/>
</dbReference>
<keyword evidence="14" id="KW-1185">Reference proteome</keyword>
<dbReference type="PROSITE" id="PS50157">
    <property type="entry name" value="ZINC_FINGER_C2H2_2"/>
    <property type="match status" value="6"/>
</dbReference>
<evidence type="ECO:0000256" key="3">
    <source>
        <dbReference type="ARBA" id="ARBA00022723"/>
    </source>
</evidence>
<evidence type="ECO:0000256" key="6">
    <source>
        <dbReference type="ARBA" id="ARBA00022833"/>
    </source>
</evidence>
<keyword evidence="5 11" id="KW-0863">Zinc-finger</keyword>
<keyword evidence="9" id="KW-0539">Nucleus</keyword>
<feature type="domain" description="C2H2-type" evidence="12">
    <location>
        <begin position="169"/>
        <end position="198"/>
    </location>
</feature>
<dbReference type="PROSITE" id="PS00028">
    <property type="entry name" value="ZINC_FINGER_C2H2_1"/>
    <property type="match status" value="5"/>
</dbReference>
<dbReference type="InterPro" id="IPR036236">
    <property type="entry name" value="Znf_C2H2_sf"/>
</dbReference>
<dbReference type="FunFam" id="3.30.160.60:FF:001102">
    <property type="entry name" value="Transcription factor IIIA"/>
    <property type="match status" value="1"/>
</dbReference>
<accession>A0A8C2U618</accession>
<reference evidence="13" key="3">
    <citation type="submission" date="2025-09" db="UniProtKB">
        <authorList>
            <consortium name="Ensembl"/>
        </authorList>
    </citation>
    <scope>IDENTIFICATION</scope>
</reference>
<dbReference type="GO" id="GO:0008270">
    <property type="term" value="F:zinc ion binding"/>
    <property type="evidence" value="ECO:0007669"/>
    <property type="project" value="UniProtKB-KW"/>
</dbReference>
<reference evidence="13" key="2">
    <citation type="submission" date="2025-08" db="UniProtKB">
        <authorList>
            <consortium name="Ensembl"/>
        </authorList>
    </citation>
    <scope>IDENTIFICATION</scope>
</reference>
<dbReference type="GeneTree" id="ENSGT00940000163959"/>
<comment type="subcellular location">
    <subcellularLocation>
        <location evidence="1">Nucleus</location>
    </subcellularLocation>
</comment>
<keyword evidence="3" id="KW-0479">Metal-binding</keyword>
<evidence type="ECO:0000256" key="1">
    <source>
        <dbReference type="ARBA" id="ARBA00004123"/>
    </source>
</evidence>
<feature type="domain" description="C2H2-type" evidence="12">
    <location>
        <begin position="314"/>
        <end position="343"/>
    </location>
</feature>
<gene>
    <name evidence="13" type="primary">ZNF76</name>
</gene>
<dbReference type="FunFam" id="3.30.160.60:FF:000072">
    <property type="entry name" value="zinc finger protein 143 isoform X1"/>
    <property type="match status" value="1"/>
</dbReference>
<feature type="domain" description="C2H2-type" evidence="12">
    <location>
        <begin position="199"/>
        <end position="228"/>
    </location>
</feature>
<dbReference type="Pfam" id="PF00096">
    <property type="entry name" value="zf-C2H2"/>
    <property type="match status" value="5"/>
</dbReference>
<keyword evidence="2" id="KW-0690">Ribosome biogenesis</keyword>
<dbReference type="GO" id="GO:0042254">
    <property type="term" value="P:ribosome biogenesis"/>
    <property type="evidence" value="ECO:0007669"/>
    <property type="project" value="UniProtKB-KW"/>
</dbReference>
<dbReference type="AlphaFoldDB" id="A0A8C2U618"/>
<dbReference type="GO" id="GO:0005634">
    <property type="term" value="C:nucleus"/>
    <property type="evidence" value="ECO:0007669"/>
    <property type="project" value="UniProtKB-SubCell"/>
</dbReference>
<feature type="domain" description="C2H2-type" evidence="12">
    <location>
        <begin position="344"/>
        <end position="363"/>
    </location>
</feature>
<evidence type="ECO:0000256" key="11">
    <source>
        <dbReference type="PROSITE-ProRule" id="PRU00042"/>
    </source>
</evidence>
<dbReference type="InterPro" id="IPR013087">
    <property type="entry name" value="Znf_C2H2_type"/>
</dbReference>
<evidence type="ECO:0000256" key="4">
    <source>
        <dbReference type="ARBA" id="ARBA00022737"/>
    </source>
</evidence>
<evidence type="ECO:0000313" key="14">
    <source>
        <dbReference type="Proteomes" id="UP000694412"/>
    </source>
</evidence>
<evidence type="ECO:0000256" key="10">
    <source>
        <dbReference type="ARBA" id="ARBA00040434"/>
    </source>
</evidence>
<keyword evidence="7" id="KW-0805">Transcription regulation</keyword>
<dbReference type="PANTHER" id="PTHR46179">
    <property type="entry name" value="ZINC FINGER PROTEIN"/>
    <property type="match status" value="1"/>
</dbReference>
<dbReference type="Gene3D" id="3.30.160.60">
    <property type="entry name" value="Classic Zinc Finger"/>
    <property type="match status" value="6"/>
</dbReference>
<name>A0A8C2U618_COTJA</name>
<keyword evidence="6" id="KW-0862">Zinc</keyword>
<dbReference type="FunFam" id="3.30.160.60:FF:000125">
    <property type="entry name" value="Putative zinc finger protein 143"/>
    <property type="match status" value="3"/>
</dbReference>
<feature type="domain" description="C2H2-type" evidence="12">
    <location>
        <begin position="229"/>
        <end position="258"/>
    </location>
</feature>
<dbReference type="Proteomes" id="UP000694412">
    <property type="component" value="Chromosome 26"/>
</dbReference>
<dbReference type="SUPFAM" id="SSF57667">
    <property type="entry name" value="beta-beta-alpha zinc fingers"/>
    <property type="match status" value="4"/>
</dbReference>
<keyword evidence="8" id="KW-0804">Transcription</keyword>
<reference evidence="13" key="1">
    <citation type="submission" date="2015-11" db="EMBL/GenBank/DDBJ databases">
        <authorList>
            <consortium name="International Coturnix japonica Genome Analysis Consortium"/>
            <person name="Warren W."/>
            <person name="Burt D.W."/>
            <person name="Antin P.B."/>
            <person name="Lanford R."/>
            <person name="Gros J."/>
            <person name="Wilson R.K."/>
        </authorList>
    </citation>
    <scope>NUCLEOTIDE SEQUENCE [LARGE SCALE GENOMIC DNA]</scope>
</reference>
<dbReference type="Ensembl" id="ENSCJPT00005030580.1">
    <property type="protein sequence ID" value="ENSCJPP00005022292.1"/>
    <property type="gene ID" value="ENSCJPG00005017797.1"/>
</dbReference>
<evidence type="ECO:0000256" key="7">
    <source>
        <dbReference type="ARBA" id="ARBA00023015"/>
    </source>
</evidence>